<proteinExistence type="predicted"/>
<dbReference type="EMBL" id="CP062983">
    <property type="protein sequence ID" value="QPC83690.1"/>
    <property type="molecule type" value="Genomic_DNA"/>
</dbReference>
<dbReference type="AlphaFoldDB" id="A0A7S8EB35"/>
<gene>
    <name evidence="1" type="ORF">G4Y79_04725</name>
</gene>
<protein>
    <submittedName>
        <fullName evidence="1">Uncharacterized protein</fullName>
    </submittedName>
</protein>
<sequence length="319" mass="35859">MKISIWQQFGSNHSSDFTVVGTFKSVSDAEQAAQTLLEIFGYIVEQRIDIYDAKLVPAEVWYAEQYNIAWDRHLDWLYNADQQVTQLENTVIVSSYVASTWMGAAVIDELLPKLGASVQQDGEMSNGGLIVTVTARVPHSATAQRLEQVTNDYLSALASYLDSPDYTSMPSPISPWAFYFVGKPEVSEDAIVAAYNDQQANHKKLESIREEMRQLGINGVPDKVPRISELQQKHNDMAKPFINTEKSKLADWYFWAFSNAKPYAYTDTPSTSHAAGDKLIIENLNFGINLVQGLPALIRWLRDEGCTVDFSIELKSWES</sequence>
<reference evidence="1 2" key="1">
    <citation type="submission" date="2020-02" db="EMBL/GenBank/DDBJ databases">
        <authorList>
            <person name="Zheng R.K."/>
            <person name="Sun C.M."/>
        </authorList>
    </citation>
    <scope>NUCLEOTIDE SEQUENCE [LARGE SCALE GENOMIC DNA]</scope>
    <source>
        <strain evidence="2">rifampicinis</strain>
    </source>
</reference>
<evidence type="ECO:0000313" key="1">
    <source>
        <dbReference type="EMBL" id="QPC83690.1"/>
    </source>
</evidence>
<dbReference type="RefSeq" id="WP_195171754.1">
    <property type="nucleotide sequence ID" value="NZ_CP062983.1"/>
</dbReference>
<dbReference type="Pfam" id="PF19902">
    <property type="entry name" value="DUF6375"/>
    <property type="match status" value="1"/>
</dbReference>
<organism evidence="1 2">
    <name type="scientific">Phototrophicus methaneseepsis</name>
    <dbReference type="NCBI Taxonomy" id="2710758"/>
    <lineage>
        <taxon>Bacteria</taxon>
        <taxon>Bacillati</taxon>
        <taxon>Chloroflexota</taxon>
        <taxon>Candidatus Thermofontia</taxon>
        <taxon>Phototrophicales</taxon>
        <taxon>Phototrophicaceae</taxon>
        <taxon>Phototrophicus</taxon>
    </lineage>
</organism>
<name>A0A7S8EB35_9CHLR</name>
<keyword evidence="2" id="KW-1185">Reference proteome</keyword>
<dbReference type="Proteomes" id="UP000594468">
    <property type="component" value="Chromosome"/>
</dbReference>
<accession>A0A7S8EB35</accession>
<dbReference type="KEGG" id="pmet:G4Y79_04725"/>
<dbReference type="InterPro" id="IPR045955">
    <property type="entry name" value="DUF6375"/>
</dbReference>
<evidence type="ECO:0000313" key="2">
    <source>
        <dbReference type="Proteomes" id="UP000594468"/>
    </source>
</evidence>